<protein>
    <recommendedName>
        <fullName evidence="4">Glycosyltransferase RgtA/B/C/D-like domain-containing protein</fullName>
    </recommendedName>
</protein>
<feature type="transmembrane region" description="Helical" evidence="1">
    <location>
        <begin position="157"/>
        <end position="185"/>
    </location>
</feature>
<feature type="transmembrane region" description="Helical" evidence="1">
    <location>
        <begin position="347"/>
        <end position="365"/>
    </location>
</feature>
<gene>
    <name evidence="2" type="ORF">NH26_15150</name>
</gene>
<sequence>MKLLDYFKNQRLNFNYLLFLWVSIHLILWFKIGPKEGADTSFYISIADNILNGKWLFDRSLWYSSYGLFISIFRFFTEDISPIILGQLFINLLSGYCFYQLLIDRTQKEYIAFLGTATYLFFPISIEWHYIVYGESFFTSFTILFFYCYIKKIHRIALPLLFFTFFIRPIGIIFLSALIISKIYFLYKNEINYRRTILVGSSLIFFFLLCVINKMLQFYGPLMIDGYLNAEIIYPKHTLGISPLENPYLPSNQENIIIQILLTFFGNFGYMVKLMVIKSLLFWGNMKPYYSFTHNLIIAFTLYPLYFLLIKNNFNKDHWTFISTSSLLYILFQGGVISLTSENWDGRFLYPLIPFLIYLSTNSSIKKPVLKKSKQA</sequence>
<comment type="caution">
    <text evidence="2">The sequence shown here is derived from an EMBL/GenBank/DDBJ whole genome shotgun (WGS) entry which is preliminary data.</text>
</comment>
<dbReference type="RefSeq" id="WP_044227417.1">
    <property type="nucleotide sequence ID" value="NZ_JRYR02000001.1"/>
</dbReference>
<dbReference type="STRING" id="915059.NH26_15150"/>
<reference evidence="2 3" key="1">
    <citation type="journal article" date="2012" name="Int. J. Syst. Evol. Microbiol.">
        <title>Flammeovirga pacifica sp. nov., isolated from deep-sea sediment.</title>
        <authorList>
            <person name="Xu H."/>
            <person name="Fu Y."/>
            <person name="Yang N."/>
            <person name="Ding Z."/>
            <person name="Lai Q."/>
            <person name="Zeng R."/>
        </authorList>
    </citation>
    <scope>NUCLEOTIDE SEQUENCE [LARGE SCALE GENOMIC DNA]</scope>
    <source>
        <strain evidence="3">DSM 24597 / LMG 26175 / WPAGA1</strain>
    </source>
</reference>
<accession>A0A1S1Z2U4</accession>
<evidence type="ECO:0008006" key="4">
    <source>
        <dbReference type="Google" id="ProtNLM"/>
    </source>
</evidence>
<feature type="transmembrane region" description="Helical" evidence="1">
    <location>
        <begin position="110"/>
        <end position="126"/>
    </location>
</feature>
<dbReference type="Proteomes" id="UP000179797">
    <property type="component" value="Unassembled WGS sequence"/>
</dbReference>
<feature type="transmembrane region" description="Helical" evidence="1">
    <location>
        <begin position="289"/>
        <end position="309"/>
    </location>
</feature>
<evidence type="ECO:0000313" key="3">
    <source>
        <dbReference type="Proteomes" id="UP000179797"/>
    </source>
</evidence>
<dbReference type="EMBL" id="JRYR02000001">
    <property type="protein sequence ID" value="OHX67590.1"/>
    <property type="molecule type" value="Genomic_DNA"/>
</dbReference>
<evidence type="ECO:0000313" key="2">
    <source>
        <dbReference type="EMBL" id="OHX67590.1"/>
    </source>
</evidence>
<feature type="transmembrane region" description="Helical" evidence="1">
    <location>
        <begin position="83"/>
        <end position="103"/>
    </location>
</feature>
<evidence type="ECO:0000256" key="1">
    <source>
        <dbReference type="SAM" id="Phobius"/>
    </source>
</evidence>
<feature type="transmembrane region" description="Helical" evidence="1">
    <location>
        <begin position="256"/>
        <end position="277"/>
    </location>
</feature>
<keyword evidence="1" id="KW-0472">Membrane</keyword>
<feature type="transmembrane region" description="Helical" evidence="1">
    <location>
        <begin position="197"/>
        <end position="216"/>
    </location>
</feature>
<dbReference type="AlphaFoldDB" id="A0A1S1Z2U4"/>
<dbReference type="OrthoDB" id="891708at2"/>
<keyword evidence="1" id="KW-1133">Transmembrane helix</keyword>
<keyword evidence="1" id="KW-0812">Transmembrane</keyword>
<proteinExistence type="predicted"/>
<feature type="transmembrane region" description="Helical" evidence="1">
    <location>
        <begin position="321"/>
        <end position="341"/>
    </location>
</feature>
<organism evidence="2 3">
    <name type="scientific">Flammeovirga pacifica</name>
    <dbReference type="NCBI Taxonomy" id="915059"/>
    <lineage>
        <taxon>Bacteria</taxon>
        <taxon>Pseudomonadati</taxon>
        <taxon>Bacteroidota</taxon>
        <taxon>Cytophagia</taxon>
        <taxon>Cytophagales</taxon>
        <taxon>Flammeovirgaceae</taxon>
        <taxon>Flammeovirga</taxon>
    </lineage>
</organism>
<feature type="transmembrane region" description="Helical" evidence="1">
    <location>
        <begin position="12"/>
        <end position="30"/>
    </location>
</feature>
<name>A0A1S1Z2U4_FLAPC</name>
<keyword evidence="3" id="KW-1185">Reference proteome</keyword>